<dbReference type="GO" id="GO:0051082">
    <property type="term" value="F:unfolded protein binding"/>
    <property type="evidence" value="ECO:0007669"/>
    <property type="project" value="InterPro"/>
</dbReference>
<dbReference type="AlphaFoldDB" id="A0A5C3KQN2"/>
<reference evidence="4 5" key="1">
    <citation type="journal article" date="2019" name="Nat. Ecol. Evol.">
        <title>Megaphylogeny resolves global patterns of mushroom evolution.</title>
        <authorList>
            <person name="Varga T."/>
            <person name="Krizsan K."/>
            <person name="Foldi C."/>
            <person name="Dima B."/>
            <person name="Sanchez-Garcia M."/>
            <person name="Sanchez-Ramirez S."/>
            <person name="Szollosi G.J."/>
            <person name="Szarkandi J.G."/>
            <person name="Papp V."/>
            <person name="Albert L."/>
            <person name="Andreopoulos W."/>
            <person name="Angelini C."/>
            <person name="Antonin V."/>
            <person name="Barry K.W."/>
            <person name="Bougher N.L."/>
            <person name="Buchanan P."/>
            <person name="Buyck B."/>
            <person name="Bense V."/>
            <person name="Catcheside P."/>
            <person name="Chovatia M."/>
            <person name="Cooper J."/>
            <person name="Damon W."/>
            <person name="Desjardin D."/>
            <person name="Finy P."/>
            <person name="Geml J."/>
            <person name="Haridas S."/>
            <person name="Hughes K."/>
            <person name="Justo A."/>
            <person name="Karasinski D."/>
            <person name="Kautmanova I."/>
            <person name="Kiss B."/>
            <person name="Kocsube S."/>
            <person name="Kotiranta H."/>
            <person name="LaButti K.M."/>
            <person name="Lechner B.E."/>
            <person name="Liimatainen K."/>
            <person name="Lipzen A."/>
            <person name="Lukacs Z."/>
            <person name="Mihaltcheva S."/>
            <person name="Morgado L.N."/>
            <person name="Niskanen T."/>
            <person name="Noordeloos M.E."/>
            <person name="Ohm R.A."/>
            <person name="Ortiz-Santana B."/>
            <person name="Ovrebo C."/>
            <person name="Racz N."/>
            <person name="Riley R."/>
            <person name="Savchenko A."/>
            <person name="Shiryaev A."/>
            <person name="Soop K."/>
            <person name="Spirin V."/>
            <person name="Szebenyi C."/>
            <person name="Tomsovsky M."/>
            <person name="Tulloss R.E."/>
            <person name="Uehling J."/>
            <person name="Grigoriev I.V."/>
            <person name="Vagvolgyi C."/>
            <person name="Papp T."/>
            <person name="Martin F.M."/>
            <person name="Miettinen O."/>
            <person name="Hibbett D.S."/>
            <person name="Nagy L.G."/>
        </authorList>
    </citation>
    <scope>NUCLEOTIDE SEQUENCE [LARGE SCALE GENOMIC DNA]</scope>
    <source>
        <strain evidence="4 5">CBS 121175</strain>
    </source>
</reference>
<dbReference type="EMBL" id="ML210238">
    <property type="protein sequence ID" value="TFK22537.1"/>
    <property type="molecule type" value="Genomic_DNA"/>
</dbReference>
<dbReference type="InterPro" id="IPR004127">
    <property type="entry name" value="Prefoldin_subunit_alpha"/>
</dbReference>
<dbReference type="Pfam" id="PF02996">
    <property type="entry name" value="Prefoldin"/>
    <property type="match status" value="1"/>
</dbReference>
<sequence>MSSPAGAQPAGQQVIDISSLDIAQLGEIKKQLEDELNHLTNSFAKLKQAQSKFKACVDNVKEVKAENANKSILVPLTNSLYVPGKLVDTEHVIVDVGTGYFVKKTRPQAQTYYQSKIEYLQTNIEKLEEAINRKRENVSTVVGVLRQKVAQAASSAGPSAKKS</sequence>
<evidence type="ECO:0000256" key="3">
    <source>
        <dbReference type="SAM" id="Coils"/>
    </source>
</evidence>
<keyword evidence="5" id="KW-1185">Reference proteome</keyword>
<dbReference type="OrthoDB" id="10267474at2759"/>
<evidence type="ECO:0000256" key="1">
    <source>
        <dbReference type="ARBA" id="ARBA00010048"/>
    </source>
</evidence>
<gene>
    <name evidence="4" type="ORF">FA15DRAFT_671432</name>
</gene>
<dbReference type="GO" id="GO:1990114">
    <property type="term" value="P:RNA polymerase II core complex assembly"/>
    <property type="evidence" value="ECO:0007669"/>
    <property type="project" value="TreeGrafter"/>
</dbReference>
<dbReference type="GO" id="GO:1990113">
    <property type="term" value="P:RNA polymerase I assembly"/>
    <property type="evidence" value="ECO:0007669"/>
    <property type="project" value="TreeGrafter"/>
</dbReference>
<dbReference type="InterPro" id="IPR009053">
    <property type="entry name" value="Prefoldin"/>
</dbReference>
<dbReference type="GO" id="GO:0005737">
    <property type="term" value="C:cytoplasm"/>
    <property type="evidence" value="ECO:0007669"/>
    <property type="project" value="TreeGrafter"/>
</dbReference>
<dbReference type="GO" id="GO:0006457">
    <property type="term" value="P:protein folding"/>
    <property type="evidence" value="ECO:0007669"/>
    <property type="project" value="InterPro"/>
</dbReference>
<dbReference type="FunFam" id="1.10.287.370:FF:000004">
    <property type="entry name" value="Probable prefoldin subunit 5"/>
    <property type="match status" value="1"/>
</dbReference>
<dbReference type="GO" id="GO:1990115">
    <property type="term" value="P:RNA polymerase III assembly"/>
    <property type="evidence" value="ECO:0007669"/>
    <property type="project" value="TreeGrafter"/>
</dbReference>
<dbReference type="STRING" id="230819.A0A5C3KQN2"/>
<name>A0A5C3KQN2_COPMA</name>
<keyword evidence="2" id="KW-0143">Chaperone</keyword>
<keyword evidence="3" id="KW-0175">Coiled coil</keyword>
<dbReference type="Proteomes" id="UP000307440">
    <property type="component" value="Unassembled WGS sequence"/>
</dbReference>
<dbReference type="NCBIfam" id="TIGR00293">
    <property type="entry name" value="prefoldin subunit alpha"/>
    <property type="match status" value="1"/>
</dbReference>
<dbReference type="PANTHER" id="PTHR12674">
    <property type="entry name" value="PREFOLDIN SUBUNIT 5"/>
    <property type="match status" value="1"/>
</dbReference>
<organism evidence="4 5">
    <name type="scientific">Coprinopsis marcescibilis</name>
    <name type="common">Agaric fungus</name>
    <name type="synonym">Psathyrella marcescibilis</name>
    <dbReference type="NCBI Taxonomy" id="230819"/>
    <lineage>
        <taxon>Eukaryota</taxon>
        <taxon>Fungi</taxon>
        <taxon>Dikarya</taxon>
        <taxon>Basidiomycota</taxon>
        <taxon>Agaricomycotina</taxon>
        <taxon>Agaricomycetes</taxon>
        <taxon>Agaricomycetidae</taxon>
        <taxon>Agaricales</taxon>
        <taxon>Agaricineae</taxon>
        <taxon>Psathyrellaceae</taxon>
        <taxon>Coprinopsis</taxon>
    </lineage>
</organism>
<dbReference type="CDD" id="cd23157">
    <property type="entry name" value="Prefoldin_5"/>
    <property type="match status" value="1"/>
</dbReference>
<feature type="coiled-coil region" evidence="3">
    <location>
        <begin position="22"/>
        <end position="66"/>
    </location>
</feature>
<evidence type="ECO:0000313" key="4">
    <source>
        <dbReference type="EMBL" id="TFK22537.1"/>
    </source>
</evidence>
<evidence type="ECO:0000256" key="2">
    <source>
        <dbReference type="ARBA" id="ARBA00023186"/>
    </source>
</evidence>
<dbReference type="PANTHER" id="PTHR12674:SF2">
    <property type="entry name" value="PREFOLDIN SUBUNIT 5"/>
    <property type="match status" value="1"/>
</dbReference>
<dbReference type="Gene3D" id="1.10.287.370">
    <property type="match status" value="1"/>
</dbReference>
<protein>
    <submittedName>
        <fullName evidence="4">Prefoldin subunit 5</fullName>
    </submittedName>
</protein>
<evidence type="ECO:0000313" key="5">
    <source>
        <dbReference type="Proteomes" id="UP000307440"/>
    </source>
</evidence>
<dbReference type="GO" id="GO:0016272">
    <property type="term" value="C:prefoldin complex"/>
    <property type="evidence" value="ECO:0007669"/>
    <property type="project" value="InterPro"/>
</dbReference>
<dbReference type="InterPro" id="IPR011599">
    <property type="entry name" value="PFD_alpha_archaea"/>
</dbReference>
<proteinExistence type="inferred from homology"/>
<dbReference type="SUPFAM" id="SSF46579">
    <property type="entry name" value="Prefoldin"/>
    <property type="match status" value="1"/>
</dbReference>
<accession>A0A5C3KQN2</accession>
<comment type="similarity">
    <text evidence="1">Belongs to the prefoldin subunit alpha family.</text>
</comment>